<comment type="caution">
    <text evidence="1">The sequence shown here is derived from an EMBL/GenBank/DDBJ whole genome shotgun (WGS) entry which is preliminary data.</text>
</comment>
<proteinExistence type="predicted"/>
<name>A0A0F8XGP6_9ZZZZ</name>
<gene>
    <name evidence="1" type="ORF">LCGC14_3026990</name>
</gene>
<evidence type="ECO:0000313" key="1">
    <source>
        <dbReference type="EMBL" id="KKK60175.1"/>
    </source>
</evidence>
<dbReference type="AlphaFoldDB" id="A0A0F8XGP6"/>
<accession>A0A0F8XGP6</accession>
<sequence length="73" mass="8575">MLQTIDKIRRIGWQALVEKLGVSGTILFILEHEKGYGNYTKERNKMLNGKSLDDILLEIRKFKKSQKDRLLLE</sequence>
<protein>
    <submittedName>
        <fullName evidence="1">Uncharacterized protein</fullName>
    </submittedName>
</protein>
<reference evidence="1" key="1">
    <citation type="journal article" date="2015" name="Nature">
        <title>Complex archaea that bridge the gap between prokaryotes and eukaryotes.</title>
        <authorList>
            <person name="Spang A."/>
            <person name="Saw J.H."/>
            <person name="Jorgensen S.L."/>
            <person name="Zaremba-Niedzwiedzka K."/>
            <person name="Martijn J."/>
            <person name="Lind A.E."/>
            <person name="van Eijk R."/>
            <person name="Schleper C."/>
            <person name="Guy L."/>
            <person name="Ettema T.J."/>
        </authorList>
    </citation>
    <scope>NUCLEOTIDE SEQUENCE</scope>
</reference>
<dbReference type="EMBL" id="LAZR01063099">
    <property type="protein sequence ID" value="KKK60175.1"/>
    <property type="molecule type" value="Genomic_DNA"/>
</dbReference>
<organism evidence="1">
    <name type="scientific">marine sediment metagenome</name>
    <dbReference type="NCBI Taxonomy" id="412755"/>
    <lineage>
        <taxon>unclassified sequences</taxon>
        <taxon>metagenomes</taxon>
        <taxon>ecological metagenomes</taxon>
    </lineage>
</organism>